<evidence type="ECO:0000256" key="3">
    <source>
        <dbReference type="ARBA" id="ARBA00022692"/>
    </source>
</evidence>
<evidence type="ECO:0000256" key="5">
    <source>
        <dbReference type="ARBA" id="ARBA00023136"/>
    </source>
</evidence>
<dbReference type="InterPro" id="IPR023271">
    <property type="entry name" value="Aquaporin-like"/>
</dbReference>
<dbReference type="Pfam" id="PF00230">
    <property type="entry name" value="MIP"/>
    <property type="match status" value="1"/>
</dbReference>
<evidence type="ECO:0000256" key="4">
    <source>
        <dbReference type="ARBA" id="ARBA00022989"/>
    </source>
</evidence>
<dbReference type="PROSITE" id="PS51257">
    <property type="entry name" value="PROKAR_LIPOPROTEIN"/>
    <property type="match status" value="1"/>
</dbReference>
<dbReference type="SUPFAM" id="SSF81338">
    <property type="entry name" value="Aquaporin-like"/>
    <property type="match status" value="1"/>
</dbReference>
<evidence type="ECO:0000256" key="2">
    <source>
        <dbReference type="ARBA" id="ARBA00022448"/>
    </source>
</evidence>
<dbReference type="Proteomes" id="UP000660265">
    <property type="component" value="Unassembled WGS sequence"/>
</dbReference>
<protein>
    <submittedName>
        <fullName evidence="8">Aquaporin</fullName>
    </submittedName>
</protein>
<dbReference type="PROSITE" id="PS00221">
    <property type="entry name" value="MIP"/>
    <property type="match status" value="1"/>
</dbReference>
<dbReference type="PANTHER" id="PTHR45724:SF13">
    <property type="entry name" value="AQUAPORIN NIP1-1-RELATED"/>
    <property type="match status" value="1"/>
</dbReference>
<evidence type="ECO:0000256" key="6">
    <source>
        <dbReference type="RuleBase" id="RU000477"/>
    </source>
</evidence>
<dbReference type="EMBL" id="BMMV01000025">
    <property type="protein sequence ID" value="GGK20373.1"/>
    <property type="molecule type" value="Genomic_DNA"/>
</dbReference>
<evidence type="ECO:0000313" key="8">
    <source>
        <dbReference type="EMBL" id="GGK20373.1"/>
    </source>
</evidence>
<dbReference type="Gene3D" id="1.20.1080.10">
    <property type="entry name" value="Glycerol uptake facilitator protein"/>
    <property type="match status" value="1"/>
</dbReference>
<dbReference type="PRINTS" id="PR00783">
    <property type="entry name" value="MINTRINSICP"/>
</dbReference>
<evidence type="ECO:0000313" key="9">
    <source>
        <dbReference type="Proteomes" id="UP000660265"/>
    </source>
</evidence>
<comment type="caution">
    <text evidence="8">The sequence shown here is derived from an EMBL/GenBank/DDBJ whole genome shotgun (WGS) entry which is preliminary data.</text>
</comment>
<dbReference type="PANTHER" id="PTHR45724">
    <property type="entry name" value="AQUAPORIN NIP2-1"/>
    <property type="match status" value="1"/>
</dbReference>
<organism evidence="8 9">
    <name type="scientific">Streptomyces camponoticapitis</name>
    <dbReference type="NCBI Taxonomy" id="1616125"/>
    <lineage>
        <taxon>Bacteria</taxon>
        <taxon>Bacillati</taxon>
        <taxon>Actinomycetota</taxon>
        <taxon>Actinomycetes</taxon>
        <taxon>Kitasatosporales</taxon>
        <taxon>Streptomycetaceae</taxon>
        <taxon>Streptomyces</taxon>
    </lineage>
</organism>
<keyword evidence="2 6" id="KW-0813">Transport</keyword>
<keyword evidence="3 6" id="KW-0812">Transmembrane</keyword>
<evidence type="ECO:0000256" key="7">
    <source>
        <dbReference type="SAM" id="Phobius"/>
    </source>
</evidence>
<reference evidence="9" key="1">
    <citation type="journal article" date="2019" name="Int. J. Syst. Evol. Microbiol.">
        <title>The Global Catalogue of Microorganisms (GCM) 10K type strain sequencing project: providing services to taxonomists for standard genome sequencing and annotation.</title>
        <authorList>
            <consortium name="The Broad Institute Genomics Platform"/>
            <consortium name="The Broad Institute Genome Sequencing Center for Infectious Disease"/>
            <person name="Wu L."/>
            <person name="Ma J."/>
        </authorList>
    </citation>
    <scope>NUCLEOTIDE SEQUENCE [LARGE SCALE GENOMIC DNA]</scope>
    <source>
        <strain evidence="9">CGMCC 4.7275</strain>
    </source>
</reference>
<gene>
    <name evidence="8" type="ORF">GCM10011583_60320</name>
</gene>
<dbReference type="InterPro" id="IPR022357">
    <property type="entry name" value="MIP_CS"/>
</dbReference>
<feature type="transmembrane region" description="Helical" evidence="7">
    <location>
        <begin position="110"/>
        <end position="132"/>
    </location>
</feature>
<accession>A0ABQ2ESX2</accession>
<feature type="transmembrane region" description="Helical" evidence="7">
    <location>
        <begin position="77"/>
        <end position="98"/>
    </location>
</feature>
<keyword evidence="4 7" id="KW-1133">Transmembrane helix</keyword>
<keyword evidence="9" id="KW-1185">Reference proteome</keyword>
<evidence type="ECO:0000256" key="1">
    <source>
        <dbReference type="ARBA" id="ARBA00004141"/>
    </source>
</evidence>
<dbReference type="InterPro" id="IPR000425">
    <property type="entry name" value="MIP"/>
</dbReference>
<keyword evidence="5 7" id="KW-0472">Membrane</keyword>
<proteinExistence type="inferred from homology"/>
<comment type="subcellular location">
    <subcellularLocation>
        <location evidence="1">Membrane</location>
        <topology evidence="1">Multi-pass membrane protein</topology>
    </subcellularLocation>
</comment>
<dbReference type="InterPro" id="IPR034294">
    <property type="entry name" value="Aquaporin_transptr"/>
</dbReference>
<name>A0ABQ2ESX2_9ACTN</name>
<comment type="similarity">
    <text evidence="6">Belongs to the MIP/aquaporin (TC 1.A.8) family.</text>
</comment>
<feature type="transmembrane region" description="Helical" evidence="7">
    <location>
        <begin position="144"/>
        <end position="164"/>
    </location>
</feature>
<feature type="transmembrane region" description="Helical" evidence="7">
    <location>
        <begin position="6"/>
        <end position="29"/>
    </location>
</feature>
<sequence length="190" mass="19643">MKRNVLRGVMTEAIGTFFLVLTVGCVLFSKAALAPLAIGLALMIMVYAGGHISGGHYNPAVTLGVLIRSKISWQRAVAHWVAQVASAALATPVARYLIDPDRVRTLSPSVRATCIALLAEFLFTFALVHVMLNVATSSDHPHNGFYGLAIGLTVTAGAVAVGGVSGGAFNPAVAIGSAATGLFASAKIWI</sequence>